<evidence type="ECO:0000313" key="2">
    <source>
        <dbReference type="Proteomes" id="UP000199063"/>
    </source>
</evidence>
<protein>
    <submittedName>
        <fullName evidence="1">Uncharacterized protein</fullName>
    </submittedName>
</protein>
<dbReference type="Proteomes" id="UP000199063">
    <property type="component" value="Unassembled WGS sequence"/>
</dbReference>
<name>A0A1G9PUR2_9ACTN</name>
<evidence type="ECO:0000313" key="1">
    <source>
        <dbReference type="EMBL" id="SDM02494.1"/>
    </source>
</evidence>
<keyword evidence="2" id="KW-1185">Reference proteome</keyword>
<gene>
    <name evidence="1" type="ORF">SAMN05444921_10381</name>
</gene>
<dbReference type="AlphaFoldDB" id="A0A1G9PUR2"/>
<organism evidence="1 2">
    <name type="scientific">Streptomyces wuyuanensis</name>
    <dbReference type="NCBI Taxonomy" id="1196353"/>
    <lineage>
        <taxon>Bacteria</taxon>
        <taxon>Bacillati</taxon>
        <taxon>Actinomycetota</taxon>
        <taxon>Actinomycetes</taxon>
        <taxon>Kitasatosporales</taxon>
        <taxon>Streptomycetaceae</taxon>
        <taxon>Streptomyces</taxon>
    </lineage>
</organism>
<sequence length="181" mass="19841">MDTSSLAGIESVVKGGRAVVAADDTAVVDAVKETVRSGRTATFYLTRSQFDAVNAWYWTPSRMKQLGLEPVSDEEMSRITAELGAEACGSAYSNRIKCPSGHVYGAFEFVKQGIEEHGLEATRAVFALKDTAVIRANPHQQVQCVECRRRLATPHYYVYWGYGCCVDLDDTSTAAFAARSR</sequence>
<accession>A0A1G9PUR2</accession>
<dbReference type="STRING" id="1196353.SAMN05444921_10381"/>
<dbReference type="EMBL" id="FNHI01000003">
    <property type="protein sequence ID" value="SDM02494.1"/>
    <property type="molecule type" value="Genomic_DNA"/>
</dbReference>
<dbReference type="GeneID" id="40828519"/>
<dbReference type="OrthoDB" id="4135799at2"/>
<dbReference type="RefSeq" id="WP_093652775.1">
    <property type="nucleotide sequence ID" value="NZ_FNHI01000003.1"/>
</dbReference>
<reference evidence="2" key="1">
    <citation type="submission" date="2016-10" db="EMBL/GenBank/DDBJ databases">
        <authorList>
            <person name="Varghese N."/>
            <person name="Submissions S."/>
        </authorList>
    </citation>
    <scope>NUCLEOTIDE SEQUENCE [LARGE SCALE GENOMIC DNA]</scope>
    <source>
        <strain evidence="2">CGMCC 4.7042</strain>
    </source>
</reference>
<proteinExistence type="predicted"/>